<dbReference type="SUPFAM" id="SSF56112">
    <property type="entry name" value="Protein kinase-like (PK-like)"/>
    <property type="match status" value="1"/>
</dbReference>
<dbReference type="OrthoDB" id="9788659at2"/>
<dbReference type="Pfam" id="PF00069">
    <property type="entry name" value="Pkinase"/>
    <property type="match status" value="1"/>
</dbReference>
<evidence type="ECO:0000256" key="4">
    <source>
        <dbReference type="ARBA" id="ARBA00022840"/>
    </source>
</evidence>
<evidence type="ECO:0000256" key="3">
    <source>
        <dbReference type="ARBA" id="ARBA00022777"/>
    </source>
</evidence>
<feature type="transmembrane region" description="Helical" evidence="7">
    <location>
        <begin position="398"/>
        <end position="419"/>
    </location>
</feature>
<evidence type="ECO:0000313" key="9">
    <source>
        <dbReference type="EMBL" id="RGC49396.1"/>
    </source>
</evidence>
<feature type="domain" description="Protein kinase" evidence="8">
    <location>
        <begin position="48"/>
        <end position="321"/>
    </location>
</feature>
<dbReference type="InterPro" id="IPR000719">
    <property type="entry name" value="Prot_kinase_dom"/>
</dbReference>
<dbReference type="AlphaFoldDB" id="A0A3E2XQ65"/>
<evidence type="ECO:0000256" key="6">
    <source>
        <dbReference type="SAM" id="MobiDB-lite"/>
    </source>
</evidence>
<feature type="binding site" evidence="5">
    <location>
        <position position="77"/>
    </location>
    <ligand>
        <name>ATP</name>
        <dbReference type="ChEBI" id="CHEBI:30616"/>
    </ligand>
</feature>
<evidence type="ECO:0000256" key="2">
    <source>
        <dbReference type="ARBA" id="ARBA00022741"/>
    </source>
</evidence>
<dbReference type="PROSITE" id="PS00107">
    <property type="entry name" value="PROTEIN_KINASE_ATP"/>
    <property type="match status" value="1"/>
</dbReference>
<protein>
    <recommendedName>
        <fullName evidence="8">Protein kinase domain-containing protein</fullName>
    </recommendedName>
</protein>
<dbReference type="GO" id="GO:0016020">
    <property type="term" value="C:membrane"/>
    <property type="evidence" value="ECO:0007669"/>
    <property type="project" value="TreeGrafter"/>
</dbReference>
<dbReference type="PROSITE" id="PS50011">
    <property type="entry name" value="PROTEIN_KINASE_DOM"/>
    <property type="match status" value="1"/>
</dbReference>
<accession>A0A3E2XQ65</accession>
<dbReference type="GO" id="GO:0005776">
    <property type="term" value="C:autophagosome"/>
    <property type="evidence" value="ECO:0007669"/>
    <property type="project" value="TreeGrafter"/>
</dbReference>
<feature type="compositionally biased region" description="Basic and acidic residues" evidence="6">
    <location>
        <begin position="328"/>
        <end position="350"/>
    </location>
</feature>
<feature type="compositionally biased region" description="Polar residues" evidence="6">
    <location>
        <begin position="351"/>
        <end position="373"/>
    </location>
</feature>
<dbReference type="InterPro" id="IPR008266">
    <property type="entry name" value="Tyr_kinase_AS"/>
</dbReference>
<sequence>MVDIDKLCPGCMQHLKDSNTTCPHCGYPEKHLTVKDSLPVFSILAGKYLLGAPLGKGGFGITYIAMHLPDEKIVAIKEFFPANLAVRDTNNETVVPADDTKAVYYRTGMKSFSEEGRILYLLSDIEHVVHVAEQIQANNTTYLVMEYVPGISLKKYMKQQQKLFSEQEMLTLMQPILLALQTMHQKGILHRDISPENLMLSPDNTLTLIDFGAARTFSRSDDDNLTVILKRGYAPEEQYHSNSRQGPWTDLYAVCAVMYQMLTGILPQEASARAEEDHLTPISRIEGLSLSPSTCAALEKGLQMDPMERYPDIGALMKVLYPAKKEAAREITDNSPKETQEMDASEKNAELSKQSESANAPSSINTHTHTYDQVSAPVPDSTVSEKEPPKKKSRKRRYIAIGLIAALCFDLVFGGPLFYPIRGYRYPWFIRPFSSSIGTPESYAMDDALKLNDRETLLSSIREVNDMWDKVINHPDEYSDKIYTKAYIKQLPKWCTKLSENWDNFDFDLTSSYNTESNVSANQSQQEAADIGILIAHTVISADLSYIDSDEACTAISTLFDTAYSSGAAYASENGDADYTTFAGFIPVHLLYSMPLISEQFEDVESIYAMDDSKTTLHNAIQRFFDGHQDAVAEYSVWIDFSSEDNAKDDFMQQMKLFIDENNISSSSATSDSNIPETLLNMEKSTNTESVQDNEALEVLQEMDKSFSNGDHDNLLDYLSKIHNACSPHAYALMDVPDYYSHLPEWCTALSANWNSFNFSFTTHFNSDDAETFIQMDSELHNIGDLLEITNIYSDMGYLDFEQSKNALLSVFNAVYDDTVSHTTNTEQADIYGLVAVRLIYNCAWHNLVGSYEYGTETCFAGPVEATLNYALIDFFDSHPHSITSLFTVIDPDDSDSSYFFFLDFVTNKFYYRHCMGDKFYEQLIQYINSSSV</sequence>
<evidence type="ECO:0000256" key="7">
    <source>
        <dbReference type="SAM" id="Phobius"/>
    </source>
</evidence>
<dbReference type="GO" id="GO:0000407">
    <property type="term" value="C:phagophore assembly site"/>
    <property type="evidence" value="ECO:0007669"/>
    <property type="project" value="TreeGrafter"/>
</dbReference>
<keyword evidence="7" id="KW-0812">Transmembrane</keyword>
<dbReference type="PROSITE" id="PS00109">
    <property type="entry name" value="PROTEIN_KINASE_TYR"/>
    <property type="match status" value="1"/>
</dbReference>
<keyword evidence="1" id="KW-0808">Transferase</keyword>
<feature type="region of interest" description="Disordered" evidence="6">
    <location>
        <begin position="328"/>
        <end position="391"/>
    </location>
</feature>
<reference evidence="9 10" key="1">
    <citation type="submission" date="2018-08" db="EMBL/GenBank/DDBJ databases">
        <title>A genome reference for cultivated species of the human gut microbiota.</title>
        <authorList>
            <person name="Zou Y."/>
            <person name="Xue W."/>
            <person name="Luo G."/>
        </authorList>
    </citation>
    <scope>NUCLEOTIDE SEQUENCE [LARGE SCALE GENOMIC DNA]</scope>
    <source>
        <strain evidence="9 10">AM28-39</strain>
    </source>
</reference>
<evidence type="ECO:0000256" key="5">
    <source>
        <dbReference type="PROSITE-ProRule" id="PRU10141"/>
    </source>
</evidence>
<keyword evidence="2 5" id="KW-0547">Nucleotide-binding</keyword>
<dbReference type="CDD" id="cd14014">
    <property type="entry name" value="STKc_PknB_like"/>
    <property type="match status" value="1"/>
</dbReference>
<dbReference type="PANTHER" id="PTHR24348:SF22">
    <property type="entry name" value="NON-SPECIFIC SERINE_THREONINE PROTEIN KINASE"/>
    <property type="match status" value="1"/>
</dbReference>
<keyword evidence="10" id="KW-1185">Reference proteome</keyword>
<dbReference type="InterPro" id="IPR011009">
    <property type="entry name" value="Kinase-like_dom_sf"/>
</dbReference>
<keyword evidence="3" id="KW-0418">Kinase</keyword>
<gene>
    <name evidence="9" type="ORF">DW747_05495</name>
</gene>
<dbReference type="GO" id="GO:0005524">
    <property type="term" value="F:ATP binding"/>
    <property type="evidence" value="ECO:0007669"/>
    <property type="project" value="UniProtKB-UniRule"/>
</dbReference>
<name>A0A3E2XQ65_9FIRM</name>
<keyword evidence="4 5" id="KW-0067">ATP-binding</keyword>
<evidence type="ECO:0000256" key="1">
    <source>
        <dbReference type="ARBA" id="ARBA00022679"/>
    </source>
</evidence>
<dbReference type="Proteomes" id="UP000261231">
    <property type="component" value="Unassembled WGS sequence"/>
</dbReference>
<comment type="caution">
    <text evidence="9">The sequence shown here is derived from an EMBL/GenBank/DDBJ whole genome shotgun (WGS) entry which is preliminary data.</text>
</comment>
<dbReference type="PANTHER" id="PTHR24348">
    <property type="entry name" value="SERINE/THREONINE-PROTEIN KINASE UNC-51-RELATED"/>
    <property type="match status" value="1"/>
</dbReference>
<dbReference type="InterPro" id="IPR045269">
    <property type="entry name" value="Atg1-like"/>
</dbReference>
<dbReference type="Gene3D" id="1.10.510.10">
    <property type="entry name" value="Transferase(Phosphotransferase) domain 1"/>
    <property type="match status" value="1"/>
</dbReference>
<dbReference type="EMBL" id="QVFD01000003">
    <property type="protein sequence ID" value="RGC49396.1"/>
    <property type="molecule type" value="Genomic_DNA"/>
</dbReference>
<dbReference type="GO" id="GO:0004674">
    <property type="term" value="F:protein serine/threonine kinase activity"/>
    <property type="evidence" value="ECO:0007669"/>
    <property type="project" value="InterPro"/>
</dbReference>
<evidence type="ECO:0000313" key="10">
    <source>
        <dbReference type="Proteomes" id="UP000261231"/>
    </source>
</evidence>
<keyword evidence="7" id="KW-0472">Membrane</keyword>
<organism evidence="9 10">
    <name type="scientific">Coprococcus catus</name>
    <dbReference type="NCBI Taxonomy" id="116085"/>
    <lineage>
        <taxon>Bacteria</taxon>
        <taxon>Bacillati</taxon>
        <taxon>Bacillota</taxon>
        <taxon>Clostridia</taxon>
        <taxon>Lachnospirales</taxon>
        <taxon>Lachnospiraceae</taxon>
        <taxon>Coprococcus</taxon>
    </lineage>
</organism>
<dbReference type="InterPro" id="IPR017441">
    <property type="entry name" value="Protein_kinase_ATP_BS"/>
</dbReference>
<dbReference type="GO" id="GO:0005829">
    <property type="term" value="C:cytosol"/>
    <property type="evidence" value="ECO:0007669"/>
    <property type="project" value="TreeGrafter"/>
</dbReference>
<evidence type="ECO:0000259" key="8">
    <source>
        <dbReference type="PROSITE" id="PS50011"/>
    </source>
</evidence>
<dbReference type="RefSeq" id="WP_117539332.1">
    <property type="nucleotide sequence ID" value="NZ_QVFD01000003.1"/>
</dbReference>
<proteinExistence type="predicted"/>
<keyword evidence="7" id="KW-1133">Transmembrane helix</keyword>